<comment type="subcellular location">
    <subcellularLocation>
        <location evidence="2">Nucleus</location>
    </subcellularLocation>
</comment>
<dbReference type="EMBL" id="JACMRX010000005">
    <property type="protein sequence ID" value="KAF7988904.1"/>
    <property type="molecule type" value="Genomic_DNA"/>
</dbReference>
<dbReference type="PANTHER" id="PTHR22930:SF85">
    <property type="entry name" value="GH03217P-RELATED"/>
    <property type="match status" value="1"/>
</dbReference>
<keyword evidence="5" id="KW-0479">Metal-binding</keyword>
<evidence type="ECO:0000256" key="4">
    <source>
        <dbReference type="ARBA" id="ARBA00022722"/>
    </source>
</evidence>
<evidence type="ECO:0000313" key="9">
    <source>
        <dbReference type="EMBL" id="KAF7988904.1"/>
    </source>
</evidence>
<evidence type="ECO:0000256" key="1">
    <source>
        <dbReference type="ARBA" id="ARBA00001968"/>
    </source>
</evidence>
<evidence type="ECO:0000256" key="7">
    <source>
        <dbReference type="ARBA" id="ARBA00023242"/>
    </source>
</evidence>
<dbReference type="Proteomes" id="UP000639338">
    <property type="component" value="Unassembled WGS sequence"/>
</dbReference>
<evidence type="ECO:0000256" key="5">
    <source>
        <dbReference type="ARBA" id="ARBA00022723"/>
    </source>
</evidence>
<comment type="similarity">
    <text evidence="3">Belongs to the HARBI1 family.</text>
</comment>
<accession>A0A835CLL5</accession>
<evidence type="ECO:0000256" key="2">
    <source>
        <dbReference type="ARBA" id="ARBA00004123"/>
    </source>
</evidence>
<comment type="cofactor">
    <cofactor evidence="1">
        <name>a divalent metal cation</name>
        <dbReference type="ChEBI" id="CHEBI:60240"/>
    </cofactor>
</comment>
<dbReference type="GO" id="GO:0016787">
    <property type="term" value="F:hydrolase activity"/>
    <property type="evidence" value="ECO:0007669"/>
    <property type="project" value="UniProtKB-KW"/>
</dbReference>
<gene>
    <name evidence="9" type="ORF">HCN44_007214</name>
</gene>
<feature type="domain" description="DDE Tnp4" evidence="8">
    <location>
        <begin position="95"/>
        <end position="171"/>
    </location>
</feature>
<dbReference type="GO" id="GO:0004518">
    <property type="term" value="F:nuclease activity"/>
    <property type="evidence" value="ECO:0007669"/>
    <property type="project" value="UniProtKB-KW"/>
</dbReference>
<protein>
    <recommendedName>
        <fullName evidence="8">DDE Tnp4 domain-containing protein</fullName>
    </recommendedName>
</protein>
<dbReference type="PANTHER" id="PTHR22930">
    <property type="match status" value="1"/>
</dbReference>
<dbReference type="InterPro" id="IPR027806">
    <property type="entry name" value="HARBI1_dom"/>
</dbReference>
<dbReference type="AlphaFoldDB" id="A0A835CLL5"/>
<dbReference type="GO" id="GO:0005634">
    <property type="term" value="C:nucleus"/>
    <property type="evidence" value="ECO:0007669"/>
    <property type="project" value="UniProtKB-SubCell"/>
</dbReference>
<keyword evidence="6" id="KW-0378">Hydrolase</keyword>
<evidence type="ECO:0000256" key="6">
    <source>
        <dbReference type="ARBA" id="ARBA00022801"/>
    </source>
</evidence>
<proteinExistence type="inferred from homology"/>
<keyword evidence="7" id="KW-0539">Nucleus</keyword>
<reference evidence="9 10" key="1">
    <citation type="submission" date="2020-08" db="EMBL/GenBank/DDBJ databases">
        <title>Aphidius gifuensis genome sequencing and assembly.</title>
        <authorList>
            <person name="Du Z."/>
        </authorList>
    </citation>
    <scope>NUCLEOTIDE SEQUENCE [LARGE SCALE GENOMIC DNA]</scope>
    <source>
        <strain evidence="9">YNYX2018</strain>
        <tissue evidence="9">Adults</tissue>
    </source>
</reference>
<evidence type="ECO:0000313" key="10">
    <source>
        <dbReference type="Proteomes" id="UP000639338"/>
    </source>
</evidence>
<evidence type="ECO:0000256" key="3">
    <source>
        <dbReference type="ARBA" id="ARBA00006958"/>
    </source>
</evidence>
<name>A0A835CLL5_APHGI</name>
<dbReference type="InterPro" id="IPR045249">
    <property type="entry name" value="HARBI1-like"/>
</dbReference>
<sequence length="231" mass="27251">MQTVHVQKLDLKEPILPPTRSMIFIDNFKNYIERKAEQPDETIAQLPTHHLTEQNKFELMNQIIDDELKNDALKNVILTEEEIDSINNMYCEYDSDSGYPLREWLMTPFPDPQPDTLEMAFNRPFCRARCMIERVNGILKMRYRCLLKHRVLHYSRTVAAQIVNTCCVLHNMSIEDGFQVREVDEEVWRNNDEFGIHNDENEDEIDVALVCVNPELAAGRRLRQRIARQIF</sequence>
<keyword evidence="4" id="KW-0540">Nuclease</keyword>
<evidence type="ECO:0000259" key="8">
    <source>
        <dbReference type="Pfam" id="PF13359"/>
    </source>
</evidence>
<dbReference type="Pfam" id="PF13359">
    <property type="entry name" value="DDE_Tnp_4"/>
    <property type="match status" value="1"/>
</dbReference>
<dbReference type="GO" id="GO:0046872">
    <property type="term" value="F:metal ion binding"/>
    <property type="evidence" value="ECO:0007669"/>
    <property type="project" value="UniProtKB-KW"/>
</dbReference>
<comment type="caution">
    <text evidence="9">The sequence shown here is derived from an EMBL/GenBank/DDBJ whole genome shotgun (WGS) entry which is preliminary data.</text>
</comment>
<organism evidence="9 10">
    <name type="scientific">Aphidius gifuensis</name>
    <name type="common">Parasitoid wasp</name>
    <dbReference type="NCBI Taxonomy" id="684658"/>
    <lineage>
        <taxon>Eukaryota</taxon>
        <taxon>Metazoa</taxon>
        <taxon>Ecdysozoa</taxon>
        <taxon>Arthropoda</taxon>
        <taxon>Hexapoda</taxon>
        <taxon>Insecta</taxon>
        <taxon>Pterygota</taxon>
        <taxon>Neoptera</taxon>
        <taxon>Endopterygota</taxon>
        <taxon>Hymenoptera</taxon>
        <taxon>Apocrita</taxon>
        <taxon>Ichneumonoidea</taxon>
        <taxon>Braconidae</taxon>
        <taxon>Aphidiinae</taxon>
        <taxon>Aphidius</taxon>
    </lineage>
</organism>
<keyword evidence="10" id="KW-1185">Reference proteome</keyword>